<evidence type="ECO:0000256" key="5">
    <source>
        <dbReference type="ARBA" id="ARBA00022989"/>
    </source>
</evidence>
<evidence type="ECO:0000256" key="7">
    <source>
        <dbReference type="PIRSR" id="PIRSR600715-1"/>
    </source>
</evidence>
<dbReference type="PANTHER" id="PTHR22926:SF3">
    <property type="entry name" value="UNDECAPRENYL-PHOSPHATE ALPHA-N-ACETYLGLUCOSAMINYL 1-PHOSPHATE TRANSFERASE"/>
    <property type="match status" value="1"/>
</dbReference>
<keyword evidence="4 8" id="KW-0812">Transmembrane</keyword>
<feature type="transmembrane region" description="Helical" evidence="8">
    <location>
        <begin position="81"/>
        <end position="98"/>
    </location>
</feature>
<evidence type="ECO:0000256" key="4">
    <source>
        <dbReference type="ARBA" id="ARBA00022692"/>
    </source>
</evidence>
<dbReference type="PANTHER" id="PTHR22926">
    <property type="entry name" value="PHOSPHO-N-ACETYLMURAMOYL-PENTAPEPTIDE-TRANSFERASE"/>
    <property type="match status" value="1"/>
</dbReference>
<dbReference type="InterPro" id="IPR000715">
    <property type="entry name" value="Glycosyl_transferase_4"/>
</dbReference>
<feature type="transmembrane region" description="Helical" evidence="8">
    <location>
        <begin position="55"/>
        <end position="75"/>
    </location>
</feature>
<evidence type="ECO:0000256" key="8">
    <source>
        <dbReference type="SAM" id="Phobius"/>
    </source>
</evidence>
<dbReference type="GO" id="GO:0071555">
    <property type="term" value="P:cell wall organization"/>
    <property type="evidence" value="ECO:0007669"/>
    <property type="project" value="TreeGrafter"/>
</dbReference>
<accession>K2FVC0</accession>
<feature type="transmembrane region" description="Helical" evidence="8">
    <location>
        <begin position="157"/>
        <end position="178"/>
    </location>
</feature>
<comment type="cofactor">
    <cofactor evidence="7">
        <name>Mg(2+)</name>
        <dbReference type="ChEBI" id="CHEBI:18420"/>
    </cofactor>
</comment>
<evidence type="ECO:0000313" key="9">
    <source>
        <dbReference type="EMBL" id="EKE26918.1"/>
    </source>
</evidence>
<feature type="binding site" evidence="7">
    <location>
        <position position="179"/>
    </location>
    <ligand>
        <name>Mg(2+)</name>
        <dbReference type="ChEBI" id="CHEBI:18420"/>
    </ligand>
</feature>
<feature type="transmembrane region" description="Helical" evidence="8">
    <location>
        <begin position="190"/>
        <end position="209"/>
    </location>
</feature>
<feature type="transmembrane region" description="Helical" evidence="8">
    <location>
        <begin position="12"/>
        <end position="34"/>
    </location>
</feature>
<feature type="transmembrane region" description="Helical" evidence="8">
    <location>
        <begin position="313"/>
        <end position="335"/>
    </location>
</feature>
<proteinExistence type="predicted"/>
<evidence type="ECO:0000256" key="2">
    <source>
        <dbReference type="ARBA" id="ARBA00022475"/>
    </source>
</evidence>
<evidence type="ECO:0000256" key="3">
    <source>
        <dbReference type="ARBA" id="ARBA00022679"/>
    </source>
</evidence>
<evidence type="ECO:0000256" key="6">
    <source>
        <dbReference type="ARBA" id="ARBA00023136"/>
    </source>
</evidence>
<feature type="transmembrane region" description="Helical" evidence="8">
    <location>
        <begin position="273"/>
        <end position="292"/>
    </location>
</feature>
<keyword evidence="2" id="KW-1003">Cell membrane</keyword>
<comment type="caution">
    <text evidence="9">The sequence shown here is derived from an EMBL/GenBank/DDBJ whole genome shotgun (WGS) entry which is preliminary data.</text>
</comment>
<feature type="transmembrane region" description="Helical" evidence="8">
    <location>
        <begin position="341"/>
        <end position="361"/>
    </location>
</feature>
<keyword evidence="7" id="KW-0479">Metal-binding</keyword>
<keyword evidence="3 9" id="KW-0808">Transferase</keyword>
<name>K2FVC0_9BACT</name>
<protein>
    <submittedName>
        <fullName evidence="9">Glycosyl transferase family 4</fullName>
    </submittedName>
</protein>
<dbReference type="GO" id="GO:0046872">
    <property type="term" value="F:metal ion binding"/>
    <property type="evidence" value="ECO:0007669"/>
    <property type="project" value="UniProtKB-KW"/>
</dbReference>
<organism evidence="9">
    <name type="scientific">uncultured bacterium</name>
    <name type="common">gcode 4</name>
    <dbReference type="NCBI Taxonomy" id="1234023"/>
    <lineage>
        <taxon>Bacteria</taxon>
        <taxon>environmental samples</taxon>
    </lineage>
</organism>
<reference evidence="9" key="1">
    <citation type="journal article" date="2012" name="Science">
        <title>Fermentation, hydrogen, and sulfur metabolism in multiple uncultivated bacterial phyla.</title>
        <authorList>
            <person name="Wrighton K.C."/>
            <person name="Thomas B.C."/>
            <person name="Sharon I."/>
            <person name="Miller C.S."/>
            <person name="Castelle C.J."/>
            <person name="VerBerkmoes N.C."/>
            <person name="Wilkins M.J."/>
            <person name="Hettich R.L."/>
            <person name="Lipton M.S."/>
            <person name="Williams K.H."/>
            <person name="Long P.E."/>
            <person name="Banfield J.F."/>
        </authorList>
    </citation>
    <scope>NUCLEOTIDE SEQUENCE [LARGE SCALE GENOMIC DNA]</scope>
</reference>
<dbReference type="EMBL" id="AMFJ01000637">
    <property type="protein sequence ID" value="EKE26918.1"/>
    <property type="molecule type" value="Genomic_DNA"/>
</dbReference>
<feature type="transmembrane region" description="Helical" evidence="8">
    <location>
        <begin position="118"/>
        <end position="145"/>
    </location>
</feature>
<keyword evidence="5 8" id="KW-1133">Transmembrane helix</keyword>
<gene>
    <name evidence="9" type="ORF">ACD_4C00121G0002</name>
</gene>
<dbReference type="GO" id="GO:0009103">
    <property type="term" value="P:lipopolysaccharide biosynthetic process"/>
    <property type="evidence" value="ECO:0007669"/>
    <property type="project" value="TreeGrafter"/>
</dbReference>
<keyword evidence="7" id="KW-0460">Magnesium</keyword>
<dbReference type="GO" id="GO:0044038">
    <property type="term" value="P:cell wall macromolecule biosynthetic process"/>
    <property type="evidence" value="ECO:0007669"/>
    <property type="project" value="TreeGrafter"/>
</dbReference>
<feature type="binding site" evidence="7">
    <location>
        <position position="248"/>
    </location>
    <ligand>
        <name>Mg(2+)</name>
        <dbReference type="ChEBI" id="CHEBI:18420"/>
    </ligand>
</feature>
<sequence>MNYVDLPILYKTLFLAGISTIISSILIVVFLWIFRKLWLMDHPERYPHEWNRKPLPYGFWVVLFVNFAVISAFFLDFSFKKLVIILVLWLILWIINLIDDLDTISMSKIKIRPIIRLFLQIFIWAVIWITSIKIWYISNIFWWIIHLDSYFFSIWALNFYLIPIIFTIVWYVLVFNALNWSDAVPWMTTWLSFVSMFIIAILTIKLYIIDTSFLSKENSEFVLILLSILVPSVILFWIFDRKKFLIWDWWTMFLAFMIATLAIISWWKIATVATVLWVYIIDAFYVIFVRLYNKKNPLKWDTIHHLHFRLRNLGFSDAFIRNLVYSLSFMFWLWAIFLDKIGKIIIFSILVIIVVFVTKILSLKK</sequence>
<keyword evidence="6 8" id="KW-0472">Membrane</keyword>
<comment type="subcellular location">
    <subcellularLocation>
        <location evidence="1">Cell membrane</location>
        <topology evidence="1">Multi-pass membrane protein</topology>
    </subcellularLocation>
</comment>
<dbReference type="AlphaFoldDB" id="K2FVC0"/>
<evidence type="ECO:0000256" key="1">
    <source>
        <dbReference type="ARBA" id="ARBA00004651"/>
    </source>
</evidence>
<feature type="transmembrane region" description="Helical" evidence="8">
    <location>
        <begin position="246"/>
        <end position="267"/>
    </location>
</feature>
<dbReference type="GO" id="GO:0005886">
    <property type="term" value="C:plasma membrane"/>
    <property type="evidence" value="ECO:0007669"/>
    <property type="project" value="UniProtKB-SubCell"/>
</dbReference>
<feature type="transmembrane region" description="Helical" evidence="8">
    <location>
        <begin position="221"/>
        <end position="239"/>
    </location>
</feature>
<dbReference type="GO" id="GO:0016780">
    <property type="term" value="F:phosphotransferase activity, for other substituted phosphate groups"/>
    <property type="evidence" value="ECO:0007669"/>
    <property type="project" value="InterPro"/>
</dbReference>